<evidence type="ECO:0000313" key="5">
    <source>
        <dbReference type="EMBL" id="OYD83679.1"/>
    </source>
</evidence>
<dbReference type="AlphaFoldDB" id="A0A235HCY3"/>
<feature type="domain" description="HTH hxlR-type" evidence="4">
    <location>
        <begin position="26"/>
        <end position="125"/>
    </location>
</feature>
<keyword evidence="5" id="KW-0614">Plasmid</keyword>
<name>A0A235HCY3_AZOBR</name>
<comment type="caution">
    <text evidence="5">The sequence shown here is derived from an EMBL/GenBank/DDBJ whole genome shotgun (WGS) entry which is preliminary data.</text>
</comment>
<dbReference type="PANTHER" id="PTHR33204:SF29">
    <property type="entry name" value="TRANSCRIPTIONAL REGULATOR"/>
    <property type="match status" value="1"/>
</dbReference>
<protein>
    <submittedName>
        <fullName evidence="5">Transcriptional regulator</fullName>
    </submittedName>
</protein>
<proteinExistence type="predicted"/>
<dbReference type="SUPFAM" id="SSF46785">
    <property type="entry name" value="Winged helix' DNA-binding domain"/>
    <property type="match status" value="1"/>
</dbReference>
<dbReference type="Gene3D" id="1.10.10.10">
    <property type="entry name" value="Winged helix-like DNA-binding domain superfamily/Winged helix DNA-binding domain"/>
    <property type="match status" value="1"/>
</dbReference>
<accession>A0A235HCY3</accession>
<dbReference type="EMBL" id="NOWT01000012">
    <property type="protein sequence ID" value="OYD83679.1"/>
    <property type="molecule type" value="Genomic_DNA"/>
</dbReference>
<sequence length="145" mass="16270">MTRTDEKVRYLPESKRASYTARSAAQSVQNVLRVLEGRWKLVILFQLFGGQVRRFSDLERAIPGISQKMLIQQLRQLENDGVVGRIVHHQVPPKVEYHLTEWGQSLCPALDALLIWAEGAPAEVRSQLIQEGPDGDGQKPEAGVT</sequence>
<evidence type="ECO:0000256" key="3">
    <source>
        <dbReference type="ARBA" id="ARBA00023163"/>
    </source>
</evidence>
<dbReference type="InterPro" id="IPR036390">
    <property type="entry name" value="WH_DNA-bd_sf"/>
</dbReference>
<evidence type="ECO:0000259" key="4">
    <source>
        <dbReference type="PROSITE" id="PS51118"/>
    </source>
</evidence>
<dbReference type="GO" id="GO:0003677">
    <property type="term" value="F:DNA binding"/>
    <property type="evidence" value="ECO:0007669"/>
    <property type="project" value="UniProtKB-KW"/>
</dbReference>
<dbReference type="InterPro" id="IPR002577">
    <property type="entry name" value="HTH_HxlR"/>
</dbReference>
<dbReference type="InterPro" id="IPR036388">
    <property type="entry name" value="WH-like_DNA-bd_sf"/>
</dbReference>
<dbReference type="Proteomes" id="UP000215367">
    <property type="component" value="Unassembled WGS sequence"/>
</dbReference>
<evidence type="ECO:0000313" key="6">
    <source>
        <dbReference type="Proteomes" id="UP000215367"/>
    </source>
</evidence>
<evidence type="ECO:0000256" key="2">
    <source>
        <dbReference type="ARBA" id="ARBA00023125"/>
    </source>
</evidence>
<reference evidence="5 6" key="1">
    <citation type="submission" date="2017-07" db="EMBL/GenBank/DDBJ databases">
        <title>Whole genome sequence of Azospirillum brasilense 2A1, a potential biofertilizer strain.</title>
        <authorList>
            <person name="Fontana C.A."/>
            <person name="Toffoli L.M."/>
            <person name="Salazar S.M."/>
            <person name="Puglisi E."/>
            <person name="Pedraza R."/>
            <person name="Bassi D."/>
            <person name="Cocconcelli P.S."/>
        </authorList>
    </citation>
    <scope>NUCLEOTIDE SEQUENCE [LARGE SCALE GENOMIC DNA]</scope>
    <source>
        <strain evidence="5 6">2A1</strain>
        <plasmid evidence="5">unnamed</plasmid>
    </source>
</reference>
<keyword evidence="1" id="KW-0805">Transcription regulation</keyword>
<dbReference type="RefSeq" id="WP_094303919.1">
    <property type="nucleotide sequence ID" value="NZ_NOWT01000012.1"/>
</dbReference>
<dbReference type="PANTHER" id="PTHR33204">
    <property type="entry name" value="TRANSCRIPTIONAL REGULATOR, MARR FAMILY"/>
    <property type="match status" value="1"/>
</dbReference>
<evidence type="ECO:0000256" key="1">
    <source>
        <dbReference type="ARBA" id="ARBA00023015"/>
    </source>
</evidence>
<keyword evidence="3" id="KW-0804">Transcription</keyword>
<dbReference type="Pfam" id="PF01638">
    <property type="entry name" value="HxlR"/>
    <property type="match status" value="1"/>
</dbReference>
<dbReference type="PROSITE" id="PS51118">
    <property type="entry name" value="HTH_HXLR"/>
    <property type="match status" value="1"/>
</dbReference>
<geneLocation type="plasmid" evidence="5">
    <name>unnamed</name>
</geneLocation>
<keyword evidence="2" id="KW-0238">DNA-binding</keyword>
<gene>
    <name evidence="5" type="ORF">CHT98_14395</name>
</gene>
<organism evidence="5 6">
    <name type="scientific">Azospirillum brasilense</name>
    <dbReference type="NCBI Taxonomy" id="192"/>
    <lineage>
        <taxon>Bacteria</taxon>
        <taxon>Pseudomonadati</taxon>
        <taxon>Pseudomonadota</taxon>
        <taxon>Alphaproteobacteria</taxon>
        <taxon>Rhodospirillales</taxon>
        <taxon>Azospirillaceae</taxon>
        <taxon>Azospirillum</taxon>
    </lineage>
</organism>